<accession>A0A3S1AX41</accession>
<keyword evidence="4" id="KW-0812">Transmembrane</keyword>
<feature type="domain" description="Ig-like" evidence="6">
    <location>
        <begin position="484"/>
        <end position="574"/>
    </location>
</feature>
<dbReference type="Gene3D" id="3.10.100.10">
    <property type="entry name" value="Mannose-Binding Protein A, subunit A"/>
    <property type="match status" value="1"/>
</dbReference>
<proteinExistence type="predicted"/>
<dbReference type="CDD" id="cd00096">
    <property type="entry name" value="Ig"/>
    <property type="match status" value="1"/>
</dbReference>
<dbReference type="InterPro" id="IPR036116">
    <property type="entry name" value="FN3_sf"/>
</dbReference>
<dbReference type="FunFam" id="2.60.40.10:FF:000032">
    <property type="entry name" value="palladin isoform X1"/>
    <property type="match status" value="1"/>
</dbReference>
<feature type="transmembrane region" description="Helical" evidence="4">
    <location>
        <begin position="1085"/>
        <end position="1106"/>
    </location>
</feature>
<evidence type="ECO:0000313" key="8">
    <source>
        <dbReference type="EMBL" id="RUS74476.1"/>
    </source>
</evidence>
<dbReference type="InterPro" id="IPR003961">
    <property type="entry name" value="FN3_dom"/>
</dbReference>
<dbReference type="SUPFAM" id="SSF48726">
    <property type="entry name" value="Immunoglobulin"/>
    <property type="match status" value="5"/>
</dbReference>
<dbReference type="PROSITE" id="PS50041">
    <property type="entry name" value="C_TYPE_LECTIN_2"/>
    <property type="match status" value="1"/>
</dbReference>
<feature type="domain" description="Fibronectin type-III" evidence="7">
    <location>
        <begin position="968"/>
        <end position="1064"/>
    </location>
</feature>
<dbReference type="InterPro" id="IPR016187">
    <property type="entry name" value="CTDL_fold"/>
</dbReference>
<feature type="domain" description="Ig-like" evidence="6">
    <location>
        <begin position="238"/>
        <end position="306"/>
    </location>
</feature>
<keyword evidence="4" id="KW-1133">Transmembrane helix</keyword>
<sequence length="1114" mass="122545">MCSTACPDPWSSYRGHCYRFEADSLLTYDEAKSACGLHGAGVLSVETTAEHSFLVRWLTQHDPFQRDWYTSGVRKDNSGTTESQYKWESTEKDVTLVITSLWLQPPDTRIQNGVIVYGYGPLERGPRFLVEPHSIVVVSQGEGTTLTPPLVLDCVVTAVPQASYRWLKGPDFTAEVTMSGDDRVTITNGRLTIKDPTKDRDWGVYRCVASNEYGTVISSSAEVTFGALGEFNNVKDAGTRTQAYDGATLQCSAITFKPAISYQWMKGDSLQFVRPEFQEYIFISKNGKLYFSEVTRADESTYRCIAVLAGVNSFTIGQAPSRISLPIPLIVEDQAPKSDWGPRIQNDFIAVFPSPPLRGQDVRLECFAYGSKTSPFRYRWSRDDKPLPTTAKVYDHSRVLVLANAQLEDSGVYSWRIVASTGGWLGGLVGWLLGWSVVSEVKRNVLTISMLSPALHAGMYQCAAKNTHGETVSNAQLRVLALPPSLERYPPPSSVMAARGGNLTLRCHPEGAPFPKVEWSKDGAAISNGGDKYTVLANGNLHTTHLTHREQGEYTCTATNQFGTTQAASTVRITEGATLVTTPSDDAALVNETMFLPCQASHPESLDMVYEWTFNGFPLDFRTGHYQMVRGGGAERWRDGERYMVYEWTFNGFPLDFRTGHYQMTAVAGGTTTNSTALQWVQGSTSGGSLGLHVIQAAHQFSPSDWWDHTTVRPSESVVQNGVTTGWHSVRVEGLNPGTAYRFRVLAVNEYGRGLESAASAYVRTHSAPPAVSPRNVRGGGGSIGTLTIRWDALDRSEYGTSDVSSVGYRLFWRVKVVSRAEPQWSSREIARATADHLSVFVGQAMYFTLYETKVQAFNDMGFGPNSSVVEVYSAETLPTGVPQNVNTNTYNSTAIEVFWDPVPQTREAAGGIILGYQYYGQLDYGLVIGLDVDVNMVIDVQVFNSAGLGSRSNRYIMETSGSAPLTYPQEVRIWSAGEGRAHLWWRGITITVEEEGLTGYAIWVWPANENPDTARLIELPGMVFHYTLTDLDLNTLYALRLAAVGGGGYGKKTPTIYFTVEGQIVVDSLMAETIDVLSGAQSVFLVRTLLVALAVVIATVLNMNLHWLPCVSL</sequence>
<dbReference type="Gene3D" id="2.60.40.10">
    <property type="entry name" value="Immunoglobulins"/>
    <property type="match status" value="8"/>
</dbReference>
<dbReference type="AlphaFoldDB" id="A0A3S1AX41"/>
<protein>
    <recommendedName>
        <fullName evidence="10">Contactin</fullName>
    </recommendedName>
</protein>
<dbReference type="PROSITE" id="PS50835">
    <property type="entry name" value="IG_LIKE"/>
    <property type="match status" value="4"/>
</dbReference>
<dbReference type="SMART" id="SM00034">
    <property type="entry name" value="CLECT"/>
    <property type="match status" value="1"/>
</dbReference>
<keyword evidence="3" id="KW-0393">Immunoglobulin domain</keyword>
<feature type="domain" description="Fibronectin type-III" evidence="7">
    <location>
        <begin position="660"/>
        <end position="768"/>
    </location>
</feature>
<feature type="domain" description="Ig-like" evidence="6">
    <location>
        <begin position="126"/>
        <end position="224"/>
    </location>
</feature>
<dbReference type="SMART" id="SM00409">
    <property type="entry name" value="IG"/>
    <property type="match status" value="5"/>
</dbReference>
<evidence type="ECO:0000259" key="5">
    <source>
        <dbReference type="PROSITE" id="PS50041"/>
    </source>
</evidence>
<keyword evidence="1" id="KW-0677">Repeat</keyword>
<dbReference type="GO" id="GO:0007411">
    <property type="term" value="P:axon guidance"/>
    <property type="evidence" value="ECO:0007669"/>
    <property type="project" value="TreeGrafter"/>
</dbReference>
<evidence type="ECO:0000256" key="1">
    <source>
        <dbReference type="ARBA" id="ARBA00022737"/>
    </source>
</evidence>
<dbReference type="Pfam" id="PF00041">
    <property type="entry name" value="fn3"/>
    <property type="match status" value="2"/>
</dbReference>
<dbReference type="OrthoDB" id="3666223at2759"/>
<dbReference type="EMBL" id="RQTK01000827">
    <property type="protein sequence ID" value="RUS74476.1"/>
    <property type="molecule type" value="Genomic_DNA"/>
</dbReference>
<keyword evidence="9" id="KW-1185">Reference proteome</keyword>
<dbReference type="InterPro" id="IPR016186">
    <property type="entry name" value="C-type_lectin-like/link_sf"/>
</dbReference>
<name>A0A3S1AX41_ELYCH</name>
<dbReference type="Proteomes" id="UP000271974">
    <property type="component" value="Unassembled WGS sequence"/>
</dbReference>
<keyword evidence="4" id="KW-0472">Membrane</keyword>
<evidence type="ECO:0000256" key="3">
    <source>
        <dbReference type="ARBA" id="ARBA00023319"/>
    </source>
</evidence>
<evidence type="ECO:0000313" key="9">
    <source>
        <dbReference type="Proteomes" id="UP000271974"/>
    </source>
</evidence>
<dbReference type="PANTHER" id="PTHR44170">
    <property type="entry name" value="PROTEIN SIDEKICK"/>
    <property type="match status" value="1"/>
</dbReference>
<evidence type="ECO:0008006" key="10">
    <source>
        <dbReference type="Google" id="ProtNLM"/>
    </source>
</evidence>
<evidence type="ECO:0000259" key="6">
    <source>
        <dbReference type="PROSITE" id="PS50835"/>
    </source>
</evidence>
<dbReference type="CDD" id="cd00063">
    <property type="entry name" value="FN3"/>
    <property type="match status" value="3"/>
</dbReference>
<dbReference type="InterPro" id="IPR007110">
    <property type="entry name" value="Ig-like_dom"/>
</dbReference>
<evidence type="ECO:0000259" key="7">
    <source>
        <dbReference type="PROSITE" id="PS50853"/>
    </source>
</evidence>
<dbReference type="PROSITE" id="PS50853">
    <property type="entry name" value="FN3"/>
    <property type="match status" value="3"/>
</dbReference>
<dbReference type="GO" id="GO:0098609">
    <property type="term" value="P:cell-cell adhesion"/>
    <property type="evidence" value="ECO:0007669"/>
    <property type="project" value="TreeGrafter"/>
</dbReference>
<dbReference type="STRING" id="188477.A0A3S1AX41"/>
<dbReference type="InterPro" id="IPR003599">
    <property type="entry name" value="Ig_sub"/>
</dbReference>
<feature type="domain" description="C-type lectin" evidence="5">
    <location>
        <begin position="13"/>
        <end position="105"/>
    </location>
</feature>
<keyword evidence="2" id="KW-1015">Disulfide bond</keyword>
<dbReference type="InterPro" id="IPR036179">
    <property type="entry name" value="Ig-like_dom_sf"/>
</dbReference>
<evidence type="ECO:0000256" key="4">
    <source>
        <dbReference type="SAM" id="Phobius"/>
    </source>
</evidence>
<organism evidence="8 9">
    <name type="scientific">Elysia chlorotica</name>
    <name type="common">Eastern emerald elysia</name>
    <name type="synonym">Sea slug</name>
    <dbReference type="NCBI Taxonomy" id="188477"/>
    <lineage>
        <taxon>Eukaryota</taxon>
        <taxon>Metazoa</taxon>
        <taxon>Spiralia</taxon>
        <taxon>Lophotrochozoa</taxon>
        <taxon>Mollusca</taxon>
        <taxon>Gastropoda</taxon>
        <taxon>Heterobranchia</taxon>
        <taxon>Euthyneura</taxon>
        <taxon>Panpulmonata</taxon>
        <taxon>Sacoglossa</taxon>
        <taxon>Placobranchoidea</taxon>
        <taxon>Plakobranchidae</taxon>
        <taxon>Elysia</taxon>
    </lineage>
</organism>
<comment type="caution">
    <text evidence="8">The sequence shown here is derived from an EMBL/GenBank/DDBJ whole genome shotgun (WGS) entry which is preliminary data.</text>
</comment>
<dbReference type="SMART" id="SM00060">
    <property type="entry name" value="FN3"/>
    <property type="match status" value="4"/>
</dbReference>
<dbReference type="Pfam" id="PF13927">
    <property type="entry name" value="Ig_3"/>
    <property type="match status" value="3"/>
</dbReference>
<feature type="domain" description="Ig-like" evidence="6">
    <location>
        <begin position="342"/>
        <end position="473"/>
    </location>
</feature>
<feature type="domain" description="Fibronectin type-III" evidence="7">
    <location>
        <begin position="773"/>
        <end position="877"/>
    </location>
</feature>
<dbReference type="PANTHER" id="PTHR44170:SF6">
    <property type="entry name" value="CONTACTIN"/>
    <property type="match status" value="1"/>
</dbReference>
<dbReference type="InterPro" id="IPR001304">
    <property type="entry name" value="C-type_lectin-like"/>
</dbReference>
<evidence type="ECO:0000256" key="2">
    <source>
        <dbReference type="ARBA" id="ARBA00023157"/>
    </source>
</evidence>
<dbReference type="InterPro" id="IPR003598">
    <property type="entry name" value="Ig_sub2"/>
</dbReference>
<dbReference type="InterPro" id="IPR013783">
    <property type="entry name" value="Ig-like_fold"/>
</dbReference>
<dbReference type="GO" id="GO:0005886">
    <property type="term" value="C:plasma membrane"/>
    <property type="evidence" value="ECO:0007669"/>
    <property type="project" value="TreeGrafter"/>
</dbReference>
<dbReference type="SUPFAM" id="SSF49265">
    <property type="entry name" value="Fibronectin type III"/>
    <property type="match status" value="2"/>
</dbReference>
<gene>
    <name evidence="8" type="ORF">EGW08_017751</name>
</gene>
<dbReference type="GO" id="GO:0030424">
    <property type="term" value="C:axon"/>
    <property type="evidence" value="ECO:0007669"/>
    <property type="project" value="TreeGrafter"/>
</dbReference>
<dbReference type="SMART" id="SM00408">
    <property type="entry name" value="IGc2"/>
    <property type="match status" value="4"/>
</dbReference>
<reference evidence="8 9" key="1">
    <citation type="submission" date="2019-01" db="EMBL/GenBank/DDBJ databases">
        <title>A draft genome assembly of the solar-powered sea slug Elysia chlorotica.</title>
        <authorList>
            <person name="Cai H."/>
            <person name="Li Q."/>
            <person name="Fang X."/>
            <person name="Li J."/>
            <person name="Curtis N.E."/>
            <person name="Altenburger A."/>
            <person name="Shibata T."/>
            <person name="Feng M."/>
            <person name="Maeda T."/>
            <person name="Schwartz J.A."/>
            <person name="Shigenobu S."/>
            <person name="Lundholm N."/>
            <person name="Nishiyama T."/>
            <person name="Yang H."/>
            <person name="Hasebe M."/>
            <person name="Li S."/>
            <person name="Pierce S.K."/>
            <person name="Wang J."/>
        </authorList>
    </citation>
    <scope>NUCLEOTIDE SEQUENCE [LARGE SCALE GENOMIC DNA]</scope>
    <source>
        <strain evidence="8">EC2010</strain>
        <tissue evidence="8">Whole organism of an adult</tissue>
    </source>
</reference>
<dbReference type="SUPFAM" id="SSF56436">
    <property type="entry name" value="C-type lectin-like"/>
    <property type="match status" value="1"/>
</dbReference>